<dbReference type="GO" id="GO:0006412">
    <property type="term" value="P:translation"/>
    <property type="evidence" value="ECO:0007669"/>
    <property type="project" value="InterPro"/>
</dbReference>
<evidence type="ECO:0000256" key="6">
    <source>
        <dbReference type="ARBA" id="ARBA00035191"/>
    </source>
</evidence>
<dbReference type="EMBL" id="BDGG01000012">
    <property type="protein sequence ID" value="GAV05466.1"/>
    <property type="molecule type" value="Genomic_DNA"/>
</dbReference>
<accession>A0A1D1VX08</accession>
<evidence type="ECO:0000256" key="5">
    <source>
        <dbReference type="ARBA" id="ARBA00023274"/>
    </source>
</evidence>
<organism evidence="8 9">
    <name type="scientific">Ramazzottius varieornatus</name>
    <name type="common">Water bear</name>
    <name type="synonym">Tardigrade</name>
    <dbReference type="NCBI Taxonomy" id="947166"/>
    <lineage>
        <taxon>Eukaryota</taxon>
        <taxon>Metazoa</taxon>
        <taxon>Ecdysozoa</taxon>
        <taxon>Tardigrada</taxon>
        <taxon>Eutardigrada</taxon>
        <taxon>Parachela</taxon>
        <taxon>Hypsibioidea</taxon>
        <taxon>Ramazzottiidae</taxon>
        <taxon>Ramazzottius</taxon>
    </lineage>
</organism>
<reference evidence="8 9" key="1">
    <citation type="journal article" date="2016" name="Nat. Commun.">
        <title>Extremotolerant tardigrade genome and improved radiotolerance of human cultured cells by tardigrade-unique protein.</title>
        <authorList>
            <person name="Hashimoto T."/>
            <person name="Horikawa D.D."/>
            <person name="Saito Y."/>
            <person name="Kuwahara H."/>
            <person name="Kozuka-Hata H."/>
            <person name="Shin-I T."/>
            <person name="Minakuchi Y."/>
            <person name="Ohishi K."/>
            <person name="Motoyama A."/>
            <person name="Aizu T."/>
            <person name="Enomoto A."/>
            <person name="Kondo K."/>
            <person name="Tanaka S."/>
            <person name="Hara Y."/>
            <person name="Koshikawa S."/>
            <person name="Sagara H."/>
            <person name="Miura T."/>
            <person name="Yokobori S."/>
            <person name="Miyagawa K."/>
            <person name="Suzuki Y."/>
            <person name="Kubo T."/>
            <person name="Oyama M."/>
            <person name="Kohara Y."/>
            <person name="Fujiyama A."/>
            <person name="Arakawa K."/>
            <person name="Katayama T."/>
            <person name="Toyoda A."/>
            <person name="Kunieda T."/>
        </authorList>
    </citation>
    <scope>NUCLEOTIDE SEQUENCE [LARGE SCALE GENOMIC DNA]</scope>
    <source>
        <strain evidence="8 9">YOKOZUNA-1</strain>
    </source>
</reference>
<dbReference type="Proteomes" id="UP000186922">
    <property type="component" value="Unassembled WGS sequence"/>
</dbReference>
<keyword evidence="9" id="KW-1185">Reference proteome</keyword>
<dbReference type="PANTHER" id="PTHR13477:SF0">
    <property type="entry name" value="LARGE RIBOSOMAL SUBUNIT PROTEIN ML49"/>
    <property type="match status" value="1"/>
</dbReference>
<dbReference type="FunFam" id="3.30.780.10:FF:000009">
    <property type="entry name" value="39S ribosomal protein L49, mitochondrial"/>
    <property type="match status" value="1"/>
</dbReference>
<dbReference type="Pfam" id="PF05046">
    <property type="entry name" value="Img2"/>
    <property type="match status" value="1"/>
</dbReference>
<dbReference type="AlphaFoldDB" id="A0A1D1VX08"/>
<keyword evidence="3" id="KW-0689">Ribosomal protein</keyword>
<gene>
    <name evidence="8" type="primary">RvY_15596-1</name>
    <name evidence="8" type="synonym">RvY_15596.1</name>
    <name evidence="8" type="ORF">RvY_15596</name>
</gene>
<keyword evidence="5" id="KW-0687">Ribonucleoprotein</keyword>
<evidence type="ECO:0000256" key="1">
    <source>
        <dbReference type="ARBA" id="ARBA00004173"/>
    </source>
</evidence>
<name>A0A1D1VX08_RAMVA</name>
<evidence type="ECO:0000313" key="8">
    <source>
        <dbReference type="EMBL" id="GAV05466.1"/>
    </source>
</evidence>
<dbReference type="GO" id="GO:0005762">
    <property type="term" value="C:mitochondrial large ribosomal subunit"/>
    <property type="evidence" value="ECO:0007669"/>
    <property type="project" value="TreeGrafter"/>
</dbReference>
<comment type="similarity">
    <text evidence="2">Belongs to the mitochondrion-specific ribosomal protein mL49 family.</text>
</comment>
<protein>
    <recommendedName>
        <fullName evidence="6">Large ribosomal subunit protein mL49</fullName>
    </recommendedName>
    <alternativeName>
        <fullName evidence="7">39S ribosomal protein L49, mitochondrial</fullName>
    </alternativeName>
</protein>
<dbReference type="GO" id="GO:0003735">
    <property type="term" value="F:structural constituent of ribosome"/>
    <property type="evidence" value="ECO:0007669"/>
    <property type="project" value="InterPro"/>
</dbReference>
<dbReference type="InterPro" id="IPR007740">
    <property type="entry name" value="Ribosomal_mL49"/>
</dbReference>
<keyword evidence="4" id="KW-0496">Mitochondrion</keyword>
<dbReference type="Gene3D" id="3.30.780.10">
    <property type="entry name" value="SUI1-like domain"/>
    <property type="match status" value="1"/>
</dbReference>
<evidence type="ECO:0000256" key="7">
    <source>
        <dbReference type="ARBA" id="ARBA00035545"/>
    </source>
</evidence>
<comment type="caution">
    <text evidence="8">The sequence shown here is derived from an EMBL/GenBank/DDBJ whole genome shotgun (WGS) entry which is preliminary data.</text>
</comment>
<dbReference type="OrthoDB" id="19439at2759"/>
<evidence type="ECO:0000256" key="3">
    <source>
        <dbReference type="ARBA" id="ARBA00022980"/>
    </source>
</evidence>
<dbReference type="PANTHER" id="PTHR13477">
    <property type="entry name" value="MITOCHONDRIAL 39S RIBOSOMAL PROTEIN L49"/>
    <property type="match status" value="1"/>
</dbReference>
<evidence type="ECO:0000256" key="2">
    <source>
        <dbReference type="ARBA" id="ARBA00005677"/>
    </source>
</evidence>
<evidence type="ECO:0000313" key="9">
    <source>
        <dbReference type="Proteomes" id="UP000186922"/>
    </source>
</evidence>
<proteinExistence type="inferred from homology"/>
<sequence>MDLLFRTAQSRSRVSPAFGLLRRHYWPVVEEKKPVNPEHTYIPVVESAEDFKYVQKLLPPIVAPPVPVQSLMNYPTPSGWIPAAPANSNAPYFVGRSRIHGLPVYMEVEKPSYTKKFTKIKKVQGDIWQFEKDLIDWLRPHSFDALVATQVSEVNREVRIKGDYMEHVKQFLLERGF</sequence>
<dbReference type="STRING" id="947166.A0A1D1VX08"/>
<comment type="subcellular location">
    <subcellularLocation>
        <location evidence="1">Mitochondrion</location>
    </subcellularLocation>
</comment>
<evidence type="ECO:0000256" key="4">
    <source>
        <dbReference type="ARBA" id="ARBA00023128"/>
    </source>
</evidence>